<comment type="similarity">
    <text evidence="3">Belongs to the ATPase B chain family.</text>
</comment>
<keyword evidence="10" id="KW-0406">Ion transport</keyword>
<keyword evidence="11 15" id="KW-0472">Membrane</keyword>
<evidence type="ECO:0000256" key="8">
    <source>
        <dbReference type="ARBA" id="ARBA00022781"/>
    </source>
</evidence>
<dbReference type="CDD" id="cd06503">
    <property type="entry name" value="ATP-synt_Fo_b"/>
    <property type="match status" value="1"/>
</dbReference>
<evidence type="ECO:0000256" key="6">
    <source>
        <dbReference type="ARBA" id="ARBA00022547"/>
    </source>
</evidence>
<keyword evidence="8" id="KW-0375">Hydrogen ion transport</keyword>
<dbReference type="GO" id="GO:0015986">
    <property type="term" value="P:proton motive force-driven ATP synthesis"/>
    <property type="evidence" value="ECO:0007669"/>
    <property type="project" value="InterPro"/>
</dbReference>
<evidence type="ECO:0000256" key="12">
    <source>
        <dbReference type="ARBA" id="ARBA00023310"/>
    </source>
</evidence>
<keyword evidence="4" id="KW-0813">Transport</keyword>
<protein>
    <submittedName>
        <fullName evidence="16">Uncharacterized protein</fullName>
    </submittedName>
</protein>
<evidence type="ECO:0000256" key="13">
    <source>
        <dbReference type="ARBA" id="ARBA00025198"/>
    </source>
</evidence>
<dbReference type="PANTHER" id="PTHR33445">
    <property type="entry name" value="ATP SYNTHASE SUBUNIT B', CHLOROPLASTIC"/>
    <property type="match status" value="1"/>
</dbReference>
<dbReference type="EMBL" id="BARS01024791">
    <property type="protein sequence ID" value="GAG11881.1"/>
    <property type="molecule type" value="Genomic_DNA"/>
</dbReference>
<keyword evidence="14" id="KW-0175">Coiled coil</keyword>
<evidence type="ECO:0000256" key="1">
    <source>
        <dbReference type="ARBA" id="ARBA00004167"/>
    </source>
</evidence>
<keyword evidence="7 15" id="KW-0812">Transmembrane</keyword>
<dbReference type="InterPro" id="IPR002146">
    <property type="entry name" value="ATP_synth_b/b'su_bac/chlpt"/>
</dbReference>
<dbReference type="HAMAP" id="MF_01398">
    <property type="entry name" value="ATP_synth_b_bprime"/>
    <property type="match status" value="1"/>
</dbReference>
<evidence type="ECO:0000256" key="15">
    <source>
        <dbReference type="SAM" id="Phobius"/>
    </source>
</evidence>
<dbReference type="InterPro" id="IPR005864">
    <property type="entry name" value="ATP_synth_F0_bsu_bac"/>
</dbReference>
<reference evidence="16" key="1">
    <citation type="journal article" date="2014" name="Front. Microbiol.">
        <title>High frequency of phylogenetically diverse reductive dehalogenase-homologous genes in deep subseafloor sedimentary metagenomes.</title>
        <authorList>
            <person name="Kawai M."/>
            <person name="Futagami T."/>
            <person name="Toyoda A."/>
            <person name="Takaki Y."/>
            <person name="Nishi S."/>
            <person name="Hori S."/>
            <person name="Arai W."/>
            <person name="Tsubouchi T."/>
            <person name="Morono Y."/>
            <person name="Uchiyama I."/>
            <person name="Ito T."/>
            <person name="Fujiyama A."/>
            <person name="Inagaki F."/>
            <person name="Takami H."/>
        </authorList>
    </citation>
    <scope>NUCLEOTIDE SEQUENCE</scope>
    <source>
        <strain evidence="16">Expedition CK06-06</strain>
    </source>
</reference>
<dbReference type="InterPro" id="IPR050059">
    <property type="entry name" value="ATP_synthase_B_chain"/>
</dbReference>
<dbReference type="GO" id="GO:0045259">
    <property type="term" value="C:proton-transporting ATP synthase complex"/>
    <property type="evidence" value="ECO:0007669"/>
    <property type="project" value="UniProtKB-KW"/>
</dbReference>
<organism evidence="16">
    <name type="scientific">marine sediment metagenome</name>
    <dbReference type="NCBI Taxonomy" id="412755"/>
    <lineage>
        <taxon>unclassified sequences</taxon>
        <taxon>metagenomes</taxon>
        <taxon>ecological metagenomes</taxon>
    </lineage>
</organism>
<sequence length="199" mass="21750">MRTFLGAAAAVSLCWVLVPGVVMAQAAEPGAHDPVTVDVWQAGFTIAVFLILVLILSGTAFKPILAGLEKRESFIRESLASAQRDREAAEARLKEYEQKLEQARAEAAALLEEGRENVEAMRRRIEEEARRSGEAILDRAKQEIGNARDTALKAVYEESAGVAASLAGTVLKRQLSPEEHQRLMLDALRELGQRPGMSN</sequence>
<dbReference type="Pfam" id="PF00430">
    <property type="entry name" value="ATP-synt_B"/>
    <property type="match status" value="1"/>
</dbReference>
<feature type="coiled-coil region" evidence="14">
    <location>
        <begin position="79"/>
        <end position="131"/>
    </location>
</feature>
<evidence type="ECO:0000256" key="9">
    <source>
        <dbReference type="ARBA" id="ARBA00022989"/>
    </source>
</evidence>
<keyword evidence="9 15" id="KW-1133">Transmembrane helix</keyword>
<dbReference type="GO" id="GO:0012505">
    <property type="term" value="C:endomembrane system"/>
    <property type="evidence" value="ECO:0007669"/>
    <property type="project" value="UniProtKB-SubCell"/>
</dbReference>
<comment type="function">
    <text evidence="13">F(1)F(0) ATP synthase produces ATP from ADP in the presence of a proton or sodium gradient. F-type ATPases consist of two structural domains, F(1) containing the extramembraneous catalytic core and F(0) containing the membrane proton channel, linked together by a central stalk and a peripheral stalk. During catalysis, ATP synthesis in the catalytic domain of F(1) is coupled via a rotary mechanism of the central stalk subunits to proton translocation.</text>
</comment>
<keyword evidence="12" id="KW-0066">ATP synthesis</keyword>
<dbReference type="PANTHER" id="PTHR33445:SF1">
    <property type="entry name" value="ATP SYNTHASE SUBUNIT B"/>
    <property type="match status" value="1"/>
</dbReference>
<keyword evidence="5" id="KW-1003">Cell membrane</keyword>
<evidence type="ECO:0000256" key="2">
    <source>
        <dbReference type="ARBA" id="ARBA00004308"/>
    </source>
</evidence>
<evidence type="ECO:0000256" key="7">
    <source>
        <dbReference type="ARBA" id="ARBA00022692"/>
    </source>
</evidence>
<proteinExistence type="inferred from homology"/>
<evidence type="ECO:0000256" key="3">
    <source>
        <dbReference type="ARBA" id="ARBA00005513"/>
    </source>
</evidence>
<evidence type="ECO:0000256" key="4">
    <source>
        <dbReference type="ARBA" id="ARBA00022448"/>
    </source>
</evidence>
<name>X0WGR6_9ZZZZ</name>
<comment type="caution">
    <text evidence="16">The sequence shown here is derived from an EMBL/GenBank/DDBJ whole genome shotgun (WGS) entry which is preliminary data.</text>
</comment>
<evidence type="ECO:0000313" key="16">
    <source>
        <dbReference type="EMBL" id="GAG11881.1"/>
    </source>
</evidence>
<accession>X0WGR6</accession>
<evidence type="ECO:0000256" key="11">
    <source>
        <dbReference type="ARBA" id="ARBA00023136"/>
    </source>
</evidence>
<gene>
    <name evidence="16" type="ORF">S01H1_39301</name>
</gene>
<dbReference type="AlphaFoldDB" id="X0WGR6"/>
<comment type="subcellular location">
    <subcellularLocation>
        <location evidence="2">Endomembrane system</location>
    </subcellularLocation>
    <subcellularLocation>
        <location evidence="1">Membrane</location>
        <topology evidence="1">Single-pass membrane protein</topology>
    </subcellularLocation>
</comment>
<feature type="transmembrane region" description="Helical" evidence="15">
    <location>
        <begin position="42"/>
        <end position="61"/>
    </location>
</feature>
<evidence type="ECO:0000256" key="10">
    <source>
        <dbReference type="ARBA" id="ARBA00023065"/>
    </source>
</evidence>
<dbReference type="GO" id="GO:0046961">
    <property type="term" value="F:proton-transporting ATPase activity, rotational mechanism"/>
    <property type="evidence" value="ECO:0007669"/>
    <property type="project" value="TreeGrafter"/>
</dbReference>
<keyword evidence="6" id="KW-0138">CF(0)</keyword>
<dbReference type="NCBIfam" id="TIGR01144">
    <property type="entry name" value="ATP_synt_b"/>
    <property type="match status" value="1"/>
</dbReference>
<evidence type="ECO:0000256" key="5">
    <source>
        <dbReference type="ARBA" id="ARBA00022475"/>
    </source>
</evidence>
<evidence type="ECO:0000256" key="14">
    <source>
        <dbReference type="SAM" id="Coils"/>
    </source>
</evidence>